<feature type="compositionally biased region" description="Basic and acidic residues" evidence="1">
    <location>
        <begin position="280"/>
        <end position="290"/>
    </location>
</feature>
<evidence type="ECO:0000313" key="2">
    <source>
        <dbReference type="EMBL" id="KAK4073563.1"/>
    </source>
</evidence>
<reference evidence="2 3" key="1">
    <citation type="journal article" date="2024" name="Microbiol. Resour. Announc.">
        <title>Genome annotations for the ascomycete fungi Trichoderma harzianum, Trichoderma aggressivum, and Purpureocillium lilacinum.</title>
        <authorList>
            <person name="Beijen E.P.W."/>
            <person name="Ohm R.A."/>
        </authorList>
    </citation>
    <scope>NUCLEOTIDE SEQUENCE [LARGE SCALE GENOMIC DNA]</scope>
    <source>
        <strain evidence="2 3">CBS 150709</strain>
    </source>
</reference>
<protein>
    <submittedName>
        <fullName evidence="2">Uncharacterized protein</fullName>
    </submittedName>
</protein>
<dbReference type="Proteomes" id="UP001287286">
    <property type="component" value="Unassembled WGS sequence"/>
</dbReference>
<proteinExistence type="predicted"/>
<feature type="region of interest" description="Disordered" evidence="1">
    <location>
        <begin position="202"/>
        <end position="223"/>
    </location>
</feature>
<sequence length="350" mass="38607">MNVAPRWCLLPDPQVESDLCITGMPACRLWPPPESAQFHRVCLSVDKQGLGGLGHLPVRSNDALARQLRSRNPIRQCLSAHTKLHERPRDSHGARQANRKRRMLSGGAVVNQALPRLPQQKSPRRGGLAGVRHFQTRPRHAPAPSRMLASVKAVGRTGRNAAERRRGVPIGTGRILKGGGPMGWDEERRVARGEDALSMRREMDRQTNARSIAGQSDEGITYGRVPGLARSAQGNAEGRNAPSLVGNDEQKILLDGGLAQGGMAKRRRRKKQGGRRRGGRERGAEKVESKRSRRRGGRGYIYGHAVMEGHGRGSGRMAATAPYPIGMPPFPVGATAYSRLHYYYYYRHTR</sequence>
<gene>
    <name evidence="2" type="ORF">Purlil1_13025</name>
</gene>
<feature type="compositionally biased region" description="Basic residues" evidence="1">
    <location>
        <begin position="264"/>
        <end position="279"/>
    </location>
</feature>
<feature type="region of interest" description="Disordered" evidence="1">
    <location>
        <begin position="80"/>
        <end position="102"/>
    </location>
</feature>
<evidence type="ECO:0000256" key="1">
    <source>
        <dbReference type="SAM" id="MobiDB-lite"/>
    </source>
</evidence>
<dbReference type="EMBL" id="JAWRVI010000157">
    <property type="protein sequence ID" value="KAK4073563.1"/>
    <property type="molecule type" value="Genomic_DNA"/>
</dbReference>
<organism evidence="2 3">
    <name type="scientific">Purpureocillium lilacinum</name>
    <name type="common">Paecilomyces lilacinus</name>
    <dbReference type="NCBI Taxonomy" id="33203"/>
    <lineage>
        <taxon>Eukaryota</taxon>
        <taxon>Fungi</taxon>
        <taxon>Dikarya</taxon>
        <taxon>Ascomycota</taxon>
        <taxon>Pezizomycotina</taxon>
        <taxon>Sordariomycetes</taxon>
        <taxon>Hypocreomycetidae</taxon>
        <taxon>Hypocreales</taxon>
        <taxon>Ophiocordycipitaceae</taxon>
        <taxon>Purpureocillium</taxon>
    </lineage>
</organism>
<evidence type="ECO:0000313" key="3">
    <source>
        <dbReference type="Proteomes" id="UP001287286"/>
    </source>
</evidence>
<name>A0ABR0BF80_PURLI</name>
<comment type="caution">
    <text evidence="2">The sequence shown here is derived from an EMBL/GenBank/DDBJ whole genome shotgun (WGS) entry which is preliminary data.</text>
</comment>
<accession>A0ABR0BF80</accession>
<feature type="region of interest" description="Disordered" evidence="1">
    <location>
        <begin position="256"/>
        <end position="299"/>
    </location>
</feature>
<keyword evidence="3" id="KW-1185">Reference proteome</keyword>
<feature type="compositionally biased region" description="Basic and acidic residues" evidence="1">
    <location>
        <begin position="83"/>
        <end position="93"/>
    </location>
</feature>